<name>A0AAD7YY26_MYTSE</name>
<comment type="caution">
    <text evidence="3">The sequence shown here is derived from an EMBL/GenBank/DDBJ whole genome shotgun (WGS) entry which is preliminary data.</text>
</comment>
<feature type="transmembrane region" description="Helical" evidence="2">
    <location>
        <begin position="442"/>
        <end position="463"/>
    </location>
</feature>
<evidence type="ECO:0008006" key="5">
    <source>
        <dbReference type="Google" id="ProtNLM"/>
    </source>
</evidence>
<evidence type="ECO:0000313" key="4">
    <source>
        <dbReference type="Proteomes" id="UP001231518"/>
    </source>
</evidence>
<evidence type="ECO:0000256" key="1">
    <source>
        <dbReference type="SAM" id="MobiDB-lite"/>
    </source>
</evidence>
<keyword evidence="2" id="KW-0472">Membrane</keyword>
<organism evidence="3 4">
    <name type="scientific">Mythimna separata</name>
    <name type="common">Oriental armyworm</name>
    <name type="synonym">Pseudaletia separata</name>
    <dbReference type="NCBI Taxonomy" id="271217"/>
    <lineage>
        <taxon>Eukaryota</taxon>
        <taxon>Metazoa</taxon>
        <taxon>Ecdysozoa</taxon>
        <taxon>Arthropoda</taxon>
        <taxon>Hexapoda</taxon>
        <taxon>Insecta</taxon>
        <taxon>Pterygota</taxon>
        <taxon>Neoptera</taxon>
        <taxon>Endopterygota</taxon>
        <taxon>Lepidoptera</taxon>
        <taxon>Glossata</taxon>
        <taxon>Ditrysia</taxon>
        <taxon>Noctuoidea</taxon>
        <taxon>Noctuidae</taxon>
        <taxon>Noctuinae</taxon>
        <taxon>Hadenini</taxon>
        <taxon>Mythimna</taxon>
    </lineage>
</organism>
<protein>
    <recommendedName>
        <fullName evidence="5">Envelope protein</fullName>
    </recommendedName>
</protein>
<accession>A0AAD7YY26</accession>
<evidence type="ECO:0000313" key="3">
    <source>
        <dbReference type="EMBL" id="KAJ8730402.1"/>
    </source>
</evidence>
<keyword evidence="2" id="KW-0812">Transmembrane</keyword>
<reference evidence="3" key="1">
    <citation type="submission" date="2023-03" db="EMBL/GenBank/DDBJ databases">
        <title>Chromosome-level genomes of two armyworms, Mythimna separata and Mythimna loreyi, provide insights into the biosynthesis and reception of sex pheromones.</title>
        <authorList>
            <person name="Zhao H."/>
        </authorList>
    </citation>
    <scope>NUCLEOTIDE SEQUENCE</scope>
    <source>
        <strain evidence="3">BeijingLab</strain>
        <tissue evidence="3">Pupa</tissue>
    </source>
</reference>
<sequence>MMSKSKKRSAWFAGIGSVIKQLFGNMDEDDAIKYSDAIKTLENDQSKLATLMKDSILVTESTLSSLKEIIDQITANEASLNHAIDTLTQDVINITLVTDKLLMRSKISALSDIIESTMLTLSFKLEDIINAIMFSKSNILYPSIITPKQLFADLVDNYRFLPSSKQLPVPLILDNIHILENVSDVSSYYADNKIIFVLQIPLVNTKEFDLYNTIPYPIELNAINSTLYSTIIPSTKYIGITKDKSSYCKLNSLNSCKVINSQYYICETPSVYSTSAVPICESEIISKALTSVPRICNTKFVNGNFETFHKLHRNQWIYILSQNSKLTIECNNQDLSEFAIHGTGILTIPEHCIAYCRDNKLVPQHSIVIKTKPIILHFEIINDSCCSPATYLKDNIKVPYVNLKNVNNLDSLLSNYNKITDQIKTNLNEVIEKPHIVLYGKFYSYVTIIISLVIVIAISYKLYTCFKTLKSSRCKSKPDNSIEMSSPDPEDIPVPRLRMT</sequence>
<dbReference type="Proteomes" id="UP001231518">
    <property type="component" value="Chromosome 9"/>
</dbReference>
<dbReference type="EMBL" id="JARGEI010000006">
    <property type="protein sequence ID" value="KAJ8730402.1"/>
    <property type="molecule type" value="Genomic_DNA"/>
</dbReference>
<keyword evidence="2" id="KW-1133">Transmembrane helix</keyword>
<keyword evidence="4" id="KW-1185">Reference proteome</keyword>
<dbReference type="Pfam" id="PF12259">
    <property type="entry name" value="Baculo_F"/>
    <property type="match status" value="1"/>
</dbReference>
<feature type="region of interest" description="Disordered" evidence="1">
    <location>
        <begin position="472"/>
        <end position="500"/>
    </location>
</feature>
<dbReference type="InterPro" id="IPR022048">
    <property type="entry name" value="Envelope_fusion-like"/>
</dbReference>
<evidence type="ECO:0000256" key="2">
    <source>
        <dbReference type="SAM" id="Phobius"/>
    </source>
</evidence>
<proteinExistence type="predicted"/>
<gene>
    <name evidence="3" type="ORF">PYW07_017440</name>
</gene>
<dbReference type="AlphaFoldDB" id="A0AAD7YY26"/>